<feature type="domain" description="ATP-dependent DNA ligase family profile" evidence="24">
    <location>
        <begin position="608"/>
        <end position="732"/>
    </location>
</feature>
<dbReference type="OrthoDB" id="9802472at2"/>
<dbReference type="InterPro" id="IPR012340">
    <property type="entry name" value="NA-bd_OB-fold"/>
</dbReference>
<evidence type="ECO:0000256" key="13">
    <source>
        <dbReference type="ARBA" id="ARBA00022932"/>
    </source>
</evidence>
<feature type="region of interest" description="Disordered" evidence="23">
    <location>
        <begin position="318"/>
        <end position="338"/>
    </location>
</feature>
<evidence type="ECO:0000259" key="24">
    <source>
        <dbReference type="PROSITE" id="PS50160"/>
    </source>
</evidence>
<dbReference type="CDD" id="cd07906">
    <property type="entry name" value="Adenylation_DNA_ligase_LigD_LigC"/>
    <property type="match status" value="1"/>
</dbReference>
<dbReference type="GO" id="GO:0003887">
    <property type="term" value="F:DNA-directed DNA polymerase activity"/>
    <property type="evidence" value="ECO:0007669"/>
    <property type="project" value="UniProtKB-KW"/>
</dbReference>
<gene>
    <name evidence="25" type="primary">ligD</name>
    <name evidence="25" type="ORF">MPLG2_2831</name>
</gene>
<organism evidence="25 26">
    <name type="scientific">Micropruina glycogenica</name>
    <dbReference type="NCBI Taxonomy" id="75385"/>
    <lineage>
        <taxon>Bacteria</taxon>
        <taxon>Bacillati</taxon>
        <taxon>Actinomycetota</taxon>
        <taxon>Actinomycetes</taxon>
        <taxon>Propionibacteriales</taxon>
        <taxon>Nocardioidaceae</taxon>
        <taxon>Micropruina</taxon>
    </lineage>
</organism>
<keyword evidence="5" id="KW-0548">Nucleotidyltransferase</keyword>
<dbReference type="GO" id="GO:0003910">
    <property type="term" value="F:DNA ligase (ATP) activity"/>
    <property type="evidence" value="ECO:0007669"/>
    <property type="project" value="UniProtKB-EC"/>
</dbReference>
<dbReference type="PROSITE" id="PS50160">
    <property type="entry name" value="DNA_LIGASE_A3"/>
    <property type="match status" value="1"/>
</dbReference>
<evidence type="ECO:0000313" key="25">
    <source>
        <dbReference type="EMBL" id="SPD87861.1"/>
    </source>
</evidence>
<dbReference type="GO" id="GO:0003677">
    <property type="term" value="F:DNA binding"/>
    <property type="evidence" value="ECO:0007669"/>
    <property type="project" value="UniProtKB-KW"/>
</dbReference>
<evidence type="ECO:0000256" key="15">
    <source>
        <dbReference type="ARBA" id="ARBA00023172"/>
    </source>
</evidence>
<dbReference type="PANTHER" id="PTHR42705">
    <property type="entry name" value="BIFUNCTIONAL NON-HOMOLOGOUS END JOINING PROTEIN LIGD"/>
    <property type="match status" value="1"/>
</dbReference>
<dbReference type="Pfam" id="PF04679">
    <property type="entry name" value="DNA_ligase_A_C"/>
    <property type="match status" value="1"/>
</dbReference>
<keyword evidence="15" id="KW-0233">DNA recombination</keyword>
<dbReference type="InterPro" id="IPR014146">
    <property type="entry name" value="LigD_ligase_dom"/>
</dbReference>
<dbReference type="InterPro" id="IPR033649">
    <property type="entry name" value="MtLigD_Pol-like"/>
</dbReference>
<keyword evidence="9" id="KW-0227">DNA damage</keyword>
<evidence type="ECO:0000256" key="4">
    <source>
        <dbReference type="ARBA" id="ARBA00022679"/>
    </source>
</evidence>
<keyword evidence="11" id="KW-0269">Exonuclease</keyword>
<evidence type="ECO:0000256" key="19">
    <source>
        <dbReference type="ARBA" id="ARBA00029943"/>
    </source>
</evidence>
<dbReference type="EMBL" id="LT985188">
    <property type="protein sequence ID" value="SPD87861.1"/>
    <property type="molecule type" value="Genomic_DNA"/>
</dbReference>
<keyword evidence="7" id="KW-0479">Metal-binding</keyword>
<dbReference type="InterPro" id="IPR014145">
    <property type="entry name" value="LigD_pol_dom"/>
</dbReference>
<evidence type="ECO:0000256" key="16">
    <source>
        <dbReference type="ARBA" id="ARBA00023204"/>
    </source>
</evidence>
<dbReference type="CDD" id="cd04863">
    <property type="entry name" value="MtLigD_Pol_like"/>
    <property type="match status" value="1"/>
</dbReference>
<dbReference type="Pfam" id="PF13298">
    <property type="entry name" value="LigD_N"/>
    <property type="match status" value="1"/>
</dbReference>
<keyword evidence="8" id="KW-0547">Nucleotide-binding</keyword>
<dbReference type="SUPFAM" id="SSF50249">
    <property type="entry name" value="Nucleic acid-binding proteins"/>
    <property type="match status" value="1"/>
</dbReference>
<dbReference type="NCBIfam" id="NF007210">
    <property type="entry name" value="PRK09632.1"/>
    <property type="match status" value="1"/>
</dbReference>
<keyword evidence="16" id="KW-0234">DNA repair</keyword>
<dbReference type="SUPFAM" id="SSF56091">
    <property type="entry name" value="DNA ligase/mRNA capping enzyme, catalytic domain"/>
    <property type="match status" value="1"/>
</dbReference>
<dbReference type="GO" id="GO:0046872">
    <property type="term" value="F:metal ion binding"/>
    <property type="evidence" value="ECO:0007669"/>
    <property type="project" value="UniProtKB-KW"/>
</dbReference>
<evidence type="ECO:0000256" key="14">
    <source>
        <dbReference type="ARBA" id="ARBA00023125"/>
    </source>
</evidence>
<evidence type="ECO:0000256" key="3">
    <source>
        <dbReference type="ARBA" id="ARBA00022598"/>
    </source>
</evidence>
<dbReference type="GO" id="GO:0005524">
    <property type="term" value="F:ATP binding"/>
    <property type="evidence" value="ECO:0007669"/>
    <property type="project" value="UniProtKB-KW"/>
</dbReference>
<dbReference type="NCBIfam" id="TIGR02777">
    <property type="entry name" value="LigD_PE_dom"/>
    <property type="match status" value="1"/>
</dbReference>
<dbReference type="InterPro" id="IPR016059">
    <property type="entry name" value="DNA_ligase_ATP-dep_CS"/>
</dbReference>
<dbReference type="Pfam" id="PF21686">
    <property type="entry name" value="LigD_Prim-Pol"/>
    <property type="match status" value="1"/>
</dbReference>
<evidence type="ECO:0000313" key="26">
    <source>
        <dbReference type="Proteomes" id="UP000238164"/>
    </source>
</evidence>
<dbReference type="Gene3D" id="3.30.1490.70">
    <property type="match status" value="1"/>
</dbReference>
<dbReference type="Pfam" id="PF01068">
    <property type="entry name" value="DNA_ligase_A_M"/>
    <property type="match status" value="1"/>
</dbReference>
<dbReference type="AlphaFoldDB" id="A0A2N9JJX0"/>
<reference evidence="25 26" key="1">
    <citation type="submission" date="2018-02" db="EMBL/GenBank/DDBJ databases">
        <authorList>
            <person name="Cohen D.B."/>
            <person name="Kent A.D."/>
        </authorList>
    </citation>
    <scope>NUCLEOTIDE SEQUENCE [LARGE SCALE GENOMIC DNA]</scope>
    <source>
        <strain evidence="25">1</strain>
    </source>
</reference>
<dbReference type="Gene3D" id="3.30.470.30">
    <property type="entry name" value="DNA ligase/mRNA capping enzyme"/>
    <property type="match status" value="1"/>
</dbReference>
<evidence type="ECO:0000256" key="21">
    <source>
        <dbReference type="ARBA" id="ARBA00049981"/>
    </source>
</evidence>
<evidence type="ECO:0000256" key="7">
    <source>
        <dbReference type="ARBA" id="ARBA00022723"/>
    </source>
</evidence>
<keyword evidence="4" id="KW-0808">Transferase</keyword>
<dbReference type="GO" id="GO:0006281">
    <property type="term" value="P:DNA repair"/>
    <property type="evidence" value="ECO:0007669"/>
    <property type="project" value="UniProtKB-KW"/>
</dbReference>
<feature type="region of interest" description="Disordered" evidence="23">
    <location>
        <begin position="473"/>
        <end position="513"/>
    </location>
</feature>
<dbReference type="GO" id="GO:0004527">
    <property type="term" value="F:exonuclease activity"/>
    <property type="evidence" value="ECO:0007669"/>
    <property type="project" value="UniProtKB-KW"/>
</dbReference>
<evidence type="ECO:0000256" key="1">
    <source>
        <dbReference type="ARBA" id="ARBA00001936"/>
    </source>
</evidence>
<keyword evidence="26" id="KW-1185">Reference proteome</keyword>
<dbReference type="Gene3D" id="3.90.920.10">
    <property type="entry name" value="DNA primase, PRIM domain"/>
    <property type="match status" value="1"/>
</dbReference>
<evidence type="ECO:0000256" key="23">
    <source>
        <dbReference type="SAM" id="MobiDB-lite"/>
    </source>
</evidence>
<evidence type="ECO:0000256" key="2">
    <source>
        <dbReference type="ARBA" id="ARBA00012727"/>
    </source>
</evidence>
<evidence type="ECO:0000256" key="9">
    <source>
        <dbReference type="ARBA" id="ARBA00022763"/>
    </source>
</evidence>
<dbReference type="KEGG" id="mgg:MPLG2_2831"/>
<dbReference type="Gene3D" id="2.40.50.140">
    <property type="entry name" value="Nucleic acid-binding proteins"/>
    <property type="match status" value="1"/>
</dbReference>
<feature type="compositionally biased region" description="Low complexity" evidence="23">
    <location>
        <begin position="478"/>
        <end position="503"/>
    </location>
</feature>
<keyword evidence="10" id="KW-0378">Hydrolase</keyword>
<feature type="compositionally biased region" description="Basic and acidic residues" evidence="23">
    <location>
        <begin position="319"/>
        <end position="337"/>
    </location>
</feature>
<keyword evidence="3" id="KW-0436">Ligase</keyword>
<keyword evidence="18" id="KW-0511">Multifunctional enzyme</keyword>
<keyword evidence="17" id="KW-0464">Manganese</keyword>
<evidence type="ECO:0000256" key="6">
    <source>
        <dbReference type="ARBA" id="ARBA00022722"/>
    </source>
</evidence>
<evidence type="ECO:0000256" key="20">
    <source>
        <dbReference type="ARBA" id="ARBA00034003"/>
    </source>
</evidence>
<keyword evidence="14" id="KW-0238">DNA-binding</keyword>
<dbReference type="NCBIfam" id="TIGR02779">
    <property type="entry name" value="NHEJ_ligase_lig"/>
    <property type="match status" value="1"/>
</dbReference>
<dbReference type="Proteomes" id="UP000238164">
    <property type="component" value="Chromosome 1"/>
</dbReference>
<evidence type="ECO:0000256" key="18">
    <source>
        <dbReference type="ARBA" id="ARBA00023268"/>
    </source>
</evidence>
<evidence type="ECO:0000256" key="10">
    <source>
        <dbReference type="ARBA" id="ARBA00022801"/>
    </source>
</evidence>
<evidence type="ECO:0000256" key="11">
    <source>
        <dbReference type="ARBA" id="ARBA00022839"/>
    </source>
</evidence>
<keyword evidence="12" id="KW-0067">ATP-binding</keyword>
<dbReference type="PROSITE" id="PS00333">
    <property type="entry name" value="DNA_LIGASE_A2"/>
    <property type="match status" value="1"/>
</dbReference>
<proteinExistence type="inferred from homology"/>
<evidence type="ECO:0000256" key="17">
    <source>
        <dbReference type="ARBA" id="ARBA00023211"/>
    </source>
</evidence>
<protein>
    <recommendedName>
        <fullName evidence="2">DNA ligase (ATP)</fullName>
        <ecNumber evidence="2">6.5.1.1</ecNumber>
    </recommendedName>
    <alternativeName>
        <fullName evidence="19">NHEJ DNA polymerase</fullName>
    </alternativeName>
</protein>
<name>A0A2N9JJX0_9ACTN</name>
<dbReference type="GO" id="GO:0006310">
    <property type="term" value="P:DNA recombination"/>
    <property type="evidence" value="ECO:0007669"/>
    <property type="project" value="UniProtKB-KW"/>
</dbReference>
<comment type="similarity">
    <text evidence="21">In the C-terminal section; belongs to the ATP-dependent DNA ligase family.</text>
</comment>
<accession>A0A2N9JJX0</accession>
<keyword evidence="13" id="KW-0239">DNA-directed DNA polymerase</keyword>
<comment type="cofactor">
    <cofactor evidence="1">
        <name>Mn(2+)</name>
        <dbReference type="ChEBI" id="CHEBI:29035"/>
    </cofactor>
</comment>
<evidence type="ECO:0000256" key="5">
    <source>
        <dbReference type="ARBA" id="ARBA00022695"/>
    </source>
</evidence>
<dbReference type="CDD" id="cd07971">
    <property type="entry name" value="OBF_DNA_ligase_LigD"/>
    <property type="match status" value="1"/>
</dbReference>
<dbReference type="InterPro" id="IPR014144">
    <property type="entry name" value="LigD_PE_domain"/>
</dbReference>
<dbReference type="InterPro" id="IPR012310">
    <property type="entry name" value="DNA_ligase_ATP-dep_cent"/>
</dbReference>
<evidence type="ECO:0000256" key="12">
    <source>
        <dbReference type="ARBA" id="ARBA00022840"/>
    </source>
</evidence>
<dbReference type="NCBIfam" id="TIGR02778">
    <property type="entry name" value="ligD_pol"/>
    <property type="match status" value="1"/>
</dbReference>
<dbReference type="RefSeq" id="WP_105186501.1">
    <property type="nucleotide sequence ID" value="NZ_BAAAGO010000008.1"/>
</dbReference>
<dbReference type="EC" id="6.5.1.1" evidence="2"/>
<evidence type="ECO:0000256" key="8">
    <source>
        <dbReference type="ARBA" id="ARBA00022741"/>
    </source>
</evidence>
<sequence>MSPADQHLDVDGRLIKVTNLDKVLYPETGTTKGDVIAYYQAVAPYFVPHAAHRPATRKRWPNGVGTPEQPQTPFFHKNLDPKSTPDWVRTFTIEHSEGDNVYPLIDDAATLVWLAQLAALELHVPQWTVLDGERQPPNRLVIDLDPGAGAGIEQCVEVAQLLREVLDQVGFASVPVTSGSKGIHLYAALGGEMTSDEVSAWAHELALTLEAMRPDLVVSDMNKKLREGRVLLDWSQNNAAKTTIAPYSLRGRAHPTVAAPRTWDELGPGLRQLEFDEVLERLASMGDPFAAIEFPPVELVESPPVELVETPDRLTTYRSMRDPAKTPEPVPADRPEPRPLGNSFVIQEHHARRLHYDFRLEHDGVLVSWAIPKGPPTDPAVNHLAVQTEDHPLEYGSFEGDIPRGEYGGGHVDIWDAGTFELEKWRDGKEVIATLTGRPDGGLGGVPRRFALLHTKMGGDEKNWLIHLMAPADDKSSSRPAPSSSRRTPGSPSSTTTPTESSPAVERDETASAEAPTIAPMLATAGVAQDVQHGDWVFEVKWDGYRALATVNDGAVRLASRRGHDLTKDFPELAELARLIAPHDAVLDGEVVFLDPDGRPSFERLQNRAEHRGEAHYMVFDLLRLDGRSQLHEPYTARREQLAALLGDGTRRIQLSTQLGTDADEALAISRELGLEGVVAKRPDSVYQPGRRVDTWIKIKHLLAQEVVIIGWTPGESARARTIGALLMAVPNGDALTYVGRVGSGFTEKDLADTKLVLSEIEVAATTVPDIPAADRKGAHWVEPILVGEVTYGVWTQAGRLRMPVWRGWRPDKTPDDISLPEQ</sequence>
<keyword evidence="6" id="KW-0540">Nuclease</keyword>
<comment type="similarity">
    <text evidence="22">In the N-terminal section; belongs to the LigD polymerase family.</text>
</comment>
<dbReference type="InterPro" id="IPR012309">
    <property type="entry name" value="DNA_ligase_ATP-dep_C"/>
</dbReference>
<comment type="catalytic activity">
    <reaction evidence="20">
        <text>ATP + (deoxyribonucleotide)n-3'-hydroxyl + 5'-phospho-(deoxyribonucleotide)m = (deoxyribonucleotide)n+m + AMP + diphosphate.</text>
        <dbReference type="EC" id="6.5.1.1"/>
    </reaction>
</comment>
<dbReference type="InterPro" id="IPR052171">
    <property type="entry name" value="NHEJ_LigD"/>
</dbReference>
<evidence type="ECO:0000256" key="22">
    <source>
        <dbReference type="ARBA" id="ARBA00049990"/>
    </source>
</evidence>
<dbReference type="PANTHER" id="PTHR42705:SF2">
    <property type="entry name" value="BIFUNCTIONAL NON-HOMOLOGOUS END JOINING PROTEIN LIGD"/>
    <property type="match status" value="1"/>
</dbReference>